<dbReference type="PANTHER" id="PTHR10927:SF2">
    <property type="entry name" value="RESTRICTION OF TELOMERE CAPPING PROTEIN 3"/>
    <property type="match status" value="1"/>
</dbReference>
<dbReference type="PANTHER" id="PTHR10927">
    <property type="entry name" value="RIBOSOME MATURATION PROTEIN SBDS"/>
    <property type="match status" value="1"/>
</dbReference>
<reference evidence="3" key="1">
    <citation type="submission" date="2021-07" db="EMBL/GenBank/DDBJ databases">
        <authorList>
            <person name="Branca A.L. A."/>
        </authorList>
    </citation>
    <scope>NUCLEOTIDE SEQUENCE</scope>
</reference>
<evidence type="ECO:0000313" key="3">
    <source>
        <dbReference type="EMBL" id="CAG8355960.1"/>
    </source>
</evidence>
<feature type="domain" description="Ribosome maturation protein SDO1/SBDS N-terminal" evidence="2">
    <location>
        <begin position="8"/>
        <end position="99"/>
    </location>
</feature>
<gene>
    <name evidence="3" type="ORF">PSALAMII_LOCUS3467</name>
</gene>
<sequence length="115" mass="12543">MPRGNDTASKMYYKGSSEDFIVFVDDLEVLQKWKNDRSIALADVLNGWKIFVTHSHGAQGVLDTASKAALQNEFGTTDEDAIMVKILEGGEFQAATARERQGGKNDSKGAMGTSR</sequence>
<name>A0A9W4IX03_9EURO</name>
<evidence type="ECO:0000259" key="2">
    <source>
        <dbReference type="Pfam" id="PF01172"/>
    </source>
</evidence>
<organism evidence="3 4">
    <name type="scientific">Penicillium salamii</name>
    <dbReference type="NCBI Taxonomy" id="1612424"/>
    <lineage>
        <taxon>Eukaryota</taxon>
        <taxon>Fungi</taxon>
        <taxon>Dikarya</taxon>
        <taxon>Ascomycota</taxon>
        <taxon>Pezizomycotina</taxon>
        <taxon>Eurotiomycetes</taxon>
        <taxon>Eurotiomycetidae</taxon>
        <taxon>Eurotiales</taxon>
        <taxon>Aspergillaceae</taxon>
        <taxon>Penicillium</taxon>
    </lineage>
</organism>
<dbReference type="SUPFAM" id="SSF89895">
    <property type="entry name" value="FYSH domain"/>
    <property type="match status" value="1"/>
</dbReference>
<dbReference type="InterPro" id="IPR019783">
    <property type="entry name" value="SDO1/SBDS_N"/>
</dbReference>
<dbReference type="OrthoDB" id="2567806at2759"/>
<proteinExistence type="predicted"/>
<accession>A0A9W4IX03</accession>
<dbReference type="Pfam" id="PF01172">
    <property type="entry name" value="SBDS_N"/>
    <property type="match status" value="1"/>
</dbReference>
<feature type="region of interest" description="Disordered" evidence="1">
    <location>
        <begin position="95"/>
        <end position="115"/>
    </location>
</feature>
<comment type="caution">
    <text evidence="3">The sequence shown here is derived from an EMBL/GenBank/DDBJ whole genome shotgun (WGS) entry which is preliminary data.</text>
</comment>
<dbReference type="EMBL" id="CAJVPA010000122">
    <property type="protein sequence ID" value="CAG8355960.1"/>
    <property type="molecule type" value="Genomic_DNA"/>
</dbReference>
<evidence type="ECO:0000256" key="1">
    <source>
        <dbReference type="SAM" id="MobiDB-lite"/>
    </source>
</evidence>
<evidence type="ECO:0000313" key="4">
    <source>
        <dbReference type="Proteomes" id="UP001152646"/>
    </source>
</evidence>
<feature type="compositionally biased region" description="Basic and acidic residues" evidence="1">
    <location>
        <begin position="97"/>
        <end position="107"/>
    </location>
</feature>
<dbReference type="Gene3D" id="3.30.1250.10">
    <property type="entry name" value="Ribosome maturation protein SBDS, N-terminal domain"/>
    <property type="match status" value="1"/>
</dbReference>
<dbReference type="Proteomes" id="UP001152646">
    <property type="component" value="Unassembled WGS sequence"/>
</dbReference>
<dbReference type="AlphaFoldDB" id="A0A9W4IX03"/>
<dbReference type="InterPro" id="IPR036786">
    <property type="entry name" value="Ribosome_mat_SBDS_N_sf"/>
</dbReference>
<dbReference type="InterPro" id="IPR039100">
    <property type="entry name" value="Sdo1/SBDS-like"/>
</dbReference>
<protein>
    <recommendedName>
        <fullName evidence="2">Ribosome maturation protein SDO1/SBDS N-terminal domain-containing protein</fullName>
    </recommendedName>
</protein>